<dbReference type="PROSITE" id="PS00211">
    <property type="entry name" value="ABC_TRANSPORTER_1"/>
    <property type="match status" value="1"/>
</dbReference>
<evidence type="ECO:0000256" key="2">
    <source>
        <dbReference type="ARBA" id="ARBA00022741"/>
    </source>
</evidence>
<evidence type="ECO:0000259" key="4">
    <source>
        <dbReference type="PROSITE" id="PS50893"/>
    </source>
</evidence>
<dbReference type="PROSITE" id="PS50893">
    <property type="entry name" value="ABC_TRANSPORTER_2"/>
    <property type="match status" value="1"/>
</dbReference>
<dbReference type="RefSeq" id="WP_089832972.1">
    <property type="nucleotide sequence ID" value="NZ_BJWI01000033.1"/>
</dbReference>
<dbReference type="InterPro" id="IPR003439">
    <property type="entry name" value="ABC_transporter-like_ATP-bd"/>
</dbReference>
<evidence type="ECO:0000256" key="1">
    <source>
        <dbReference type="ARBA" id="ARBA00022448"/>
    </source>
</evidence>
<dbReference type="OrthoDB" id="9802264at2"/>
<dbReference type="EMBL" id="BJWI01000033">
    <property type="protein sequence ID" value="GEM02351.1"/>
    <property type="molecule type" value="Genomic_DNA"/>
</dbReference>
<feature type="domain" description="ABC transporter" evidence="4">
    <location>
        <begin position="5"/>
        <end position="233"/>
    </location>
</feature>
<reference evidence="5 8" key="2">
    <citation type="submission" date="2019-07" db="EMBL/GenBank/DDBJ databases">
        <title>Whole genome shotgun sequence of Halolactibacillus halophilus NBRC 100868.</title>
        <authorList>
            <person name="Hosoyama A."/>
            <person name="Uohara A."/>
            <person name="Ohji S."/>
            <person name="Ichikawa N."/>
        </authorList>
    </citation>
    <scope>NUCLEOTIDE SEQUENCE [LARGE SCALE GENOMIC DNA]</scope>
    <source>
        <strain evidence="5 8">NBRC 100868</strain>
    </source>
</reference>
<dbReference type="GO" id="GO:0016887">
    <property type="term" value="F:ATP hydrolysis activity"/>
    <property type="evidence" value="ECO:0007669"/>
    <property type="project" value="InterPro"/>
</dbReference>
<dbReference type="InterPro" id="IPR027417">
    <property type="entry name" value="P-loop_NTPase"/>
</dbReference>
<accession>A0A1I5RHH0</accession>
<evidence type="ECO:0000313" key="7">
    <source>
        <dbReference type="Proteomes" id="UP000242243"/>
    </source>
</evidence>
<evidence type="ECO:0000313" key="6">
    <source>
        <dbReference type="EMBL" id="SFP57777.1"/>
    </source>
</evidence>
<sequence length="250" mass="28101">MKPFITLKDVVYEVGGQVVFDKLNLSLDKGKVYAVIGPSGVGKTTLLYLLAGFIKPSSGQITIAGDAVYDVREQTSFLFQDLGLFPWQTATEAVKMPLEISKDRRKHENESIVNQLLGSLNILSYKDQYPHQLSGGQKQRVALARTLVTQPDLLLMDEPTSALDAMTKETIQQLFLDLQSDRFMTSVFVTHDIEEAVFLGDEILLLHPNGHYQWLKNKDQSEGLSRETKAFYDQCFYVRKQLELGGAGHE</sequence>
<dbReference type="GO" id="GO:0005524">
    <property type="term" value="F:ATP binding"/>
    <property type="evidence" value="ECO:0007669"/>
    <property type="project" value="UniProtKB-KW"/>
</dbReference>
<dbReference type="SMART" id="SM00382">
    <property type="entry name" value="AAA"/>
    <property type="match status" value="1"/>
</dbReference>
<dbReference type="Proteomes" id="UP000321547">
    <property type="component" value="Unassembled WGS sequence"/>
</dbReference>
<dbReference type="SUPFAM" id="SSF52540">
    <property type="entry name" value="P-loop containing nucleoside triphosphate hydrolases"/>
    <property type="match status" value="1"/>
</dbReference>
<gene>
    <name evidence="5" type="ORF">HHA03_18830</name>
    <name evidence="6" type="ORF">SAMN05421839_13011</name>
</gene>
<dbReference type="Gene3D" id="3.40.50.300">
    <property type="entry name" value="P-loop containing nucleotide triphosphate hydrolases"/>
    <property type="match status" value="1"/>
</dbReference>
<dbReference type="EMBL" id="FOXC01000030">
    <property type="protein sequence ID" value="SFP57777.1"/>
    <property type="molecule type" value="Genomic_DNA"/>
</dbReference>
<reference evidence="6 7" key="1">
    <citation type="submission" date="2016-10" db="EMBL/GenBank/DDBJ databases">
        <authorList>
            <person name="de Groot N.N."/>
        </authorList>
    </citation>
    <scope>NUCLEOTIDE SEQUENCE [LARGE SCALE GENOMIC DNA]</scope>
    <source>
        <strain evidence="6 7">DSM 17073</strain>
    </source>
</reference>
<dbReference type="STRING" id="306540.SAMN05421839_13011"/>
<organism evidence="6 7">
    <name type="scientific">Halolactibacillus halophilus</name>
    <dbReference type="NCBI Taxonomy" id="306540"/>
    <lineage>
        <taxon>Bacteria</taxon>
        <taxon>Bacillati</taxon>
        <taxon>Bacillota</taxon>
        <taxon>Bacilli</taxon>
        <taxon>Bacillales</taxon>
        <taxon>Bacillaceae</taxon>
        <taxon>Halolactibacillus</taxon>
    </lineage>
</organism>
<keyword evidence="8" id="KW-1185">Reference proteome</keyword>
<dbReference type="Pfam" id="PF00005">
    <property type="entry name" value="ABC_tran"/>
    <property type="match status" value="1"/>
</dbReference>
<evidence type="ECO:0000313" key="8">
    <source>
        <dbReference type="Proteomes" id="UP000321547"/>
    </source>
</evidence>
<dbReference type="InterPro" id="IPR050093">
    <property type="entry name" value="ABC_SmlMolc_Importer"/>
</dbReference>
<dbReference type="AlphaFoldDB" id="A0A1I5RHH0"/>
<evidence type="ECO:0000313" key="5">
    <source>
        <dbReference type="EMBL" id="GEM02351.1"/>
    </source>
</evidence>
<dbReference type="PANTHER" id="PTHR42781">
    <property type="entry name" value="SPERMIDINE/PUTRESCINE IMPORT ATP-BINDING PROTEIN POTA"/>
    <property type="match status" value="1"/>
</dbReference>
<dbReference type="PANTHER" id="PTHR42781:SF4">
    <property type="entry name" value="SPERMIDINE_PUTRESCINE IMPORT ATP-BINDING PROTEIN POTA"/>
    <property type="match status" value="1"/>
</dbReference>
<dbReference type="Proteomes" id="UP000242243">
    <property type="component" value="Unassembled WGS sequence"/>
</dbReference>
<evidence type="ECO:0000256" key="3">
    <source>
        <dbReference type="ARBA" id="ARBA00022840"/>
    </source>
</evidence>
<keyword evidence="3 6" id="KW-0067">ATP-binding</keyword>
<dbReference type="InterPro" id="IPR003593">
    <property type="entry name" value="AAA+_ATPase"/>
</dbReference>
<proteinExistence type="predicted"/>
<keyword evidence="1" id="KW-0813">Transport</keyword>
<keyword evidence="2" id="KW-0547">Nucleotide-binding</keyword>
<name>A0A1I5RHH0_9BACI</name>
<protein>
    <submittedName>
        <fullName evidence="5">ABC transporter ATP-binding protein</fullName>
    </submittedName>
    <submittedName>
        <fullName evidence="6">NitT/TauT family transport system ATP-binding protein</fullName>
    </submittedName>
</protein>
<dbReference type="InterPro" id="IPR017871">
    <property type="entry name" value="ABC_transporter-like_CS"/>
</dbReference>